<gene>
    <name evidence="3" type="ORF">EMEDMD4_790286</name>
</gene>
<dbReference type="Proteomes" id="UP000507954">
    <property type="component" value="Unassembled WGS sequence"/>
</dbReference>
<reference evidence="3" key="1">
    <citation type="submission" date="2019-06" db="EMBL/GenBank/DDBJ databases">
        <authorList>
            <person name="Le Quere A."/>
            <person name="Colella S."/>
        </authorList>
    </citation>
    <scope>NUCLEOTIDE SEQUENCE</scope>
    <source>
        <strain evidence="3">EmedicaeMD41</strain>
    </source>
</reference>
<evidence type="ECO:0008006" key="4">
    <source>
        <dbReference type="Google" id="ProtNLM"/>
    </source>
</evidence>
<feature type="compositionally biased region" description="Basic and acidic residues" evidence="1">
    <location>
        <begin position="9"/>
        <end position="23"/>
    </location>
</feature>
<sequence length="148" mass="16062">MNKGSTKAKMQENSRSKGEETMRKPGTSVTEWIVAGVSCVALLAVLGYLILDGLSRNNGAADIIVRPAEITAMNDGYVVEFAADNRAGKSVASVEIKGELRDGQEMVEESSVTIDYIPQKSGRKGALIFRNDPEDYDLRIFASGYNEP</sequence>
<proteinExistence type="predicted"/>
<evidence type="ECO:0000256" key="1">
    <source>
        <dbReference type="SAM" id="MobiDB-lite"/>
    </source>
</evidence>
<feature type="transmembrane region" description="Helical" evidence="2">
    <location>
        <begin position="32"/>
        <end position="51"/>
    </location>
</feature>
<keyword evidence="2" id="KW-1133">Transmembrane helix</keyword>
<dbReference type="AlphaFoldDB" id="A0A508X666"/>
<dbReference type="RefSeq" id="WP_028054991.1">
    <property type="nucleotide sequence ID" value="NZ_CABFNB010000149.1"/>
</dbReference>
<evidence type="ECO:0000313" key="3">
    <source>
        <dbReference type="EMBL" id="VTZ65262.1"/>
    </source>
</evidence>
<dbReference type="InterPro" id="IPR013417">
    <property type="entry name" value="CHP02588"/>
</dbReference>
<protein>
    <recommendedName>
        <fullName evidence="4">TIGR02588 family protein</fullName>
    </recommendedName>
</protein>
<dbReference type="EMBL" id="CABFNB010000149">
    <property type="protein sequence ID" value="VTZ65262.1"/>
    <property type="molecule type" value="Genomic_DNA"/>
</dbReference>
<name>A0A508X666_9HYPH</name>
<dbReference type="NCBIfam" id="TIGR02588">
    <property type="entry name" value="TIGR02588 family protein"/>
    <property type="match status" value="1"/>
</dbReference>
<feature type="region of interest" description="Disordered" evidence="1">
    <location>
        <begin position="1"/>
        <end position="25"/>
    </location>
</feature>
<keyword evidence="2" id="KW-0812">Transmembrane</keyword>
<evidence type="ECO:0000256" key="2">
    <source>
        <dbReference type="SAM" id="Phobius"/>
    </source>
</evidence>
<accession>A0A508X666</accession>
<organism evidence="3">
    <name type="scientific">Sinorhizobium medicae</name>
    <dbReference type="NCBI Taxonomy" id="110321"/>
    <lineage>
        <taxon>Bacteria</taxon>
        <taxon>Pseudomonadati</taxon>
        <taxon>Pseudomonadota</taxon>
        <taxon>Alphaproteobacteria</taxon>
        <taxon>Hyphomicrobiales</taxon>
        <taxon>Rhizobiaceae</taxon>
        <taxon>Sinorhizobium/Ensifer group</taxon>
        <taxon>Sinorhizobium</taxon>
    </lineage>
</organism>
<keyword evidence="2" id="KW-0472">Membrane</keyword>